<evidence type="ECO:0000313" key="4">
    <source>
        <dbReference type="Proteomes" id="UP000593561"/>
    </source>
</evidence>
<protein>
    <recommendedName>
        <fullName evidence="2">DUF7745 domain-containing protein</fullName>
    </recommendedName>
</protein>
<evidence type="ECO:0000259" key="2">
    <source>
        <dbReference type="Pfam" id="PF24924"/>
    </source>
</evidence>
<comment type="caution">
    <text evidence="3">The sequence shown here is derived from an EMBL/GenBank/DDBJ whole genome shotgun (WGS) entry which is preliminary data.</text>
</comment>
<feature type="coiled-coil region" evidence="1">
    <location>
        <begin position="268"/>
        <end position="333"/>
    </location>
</feature>
<dbReference type="AlphaFoldDB" id="A0A7J8TK09"/>
<dbReference type="PANTHER" id="PTHR48200">
    <property type="entry name" value="PROTEIN, PUTATIVE-RELATED"/>
    <property type="match status" value="1"/>
</dbReference>
<sequence length="505" mass="58850">MEKRFLDKVEYNVAVRIWSEKTQLEKGDCLIEGYVSEFCFTFGKVDLVPTMEEYTTLLCFSRIQADKAYSRAANVSTFLKKFMSITGMNLILVHPDTKKRVDIFVLCIYGLVIFPKALGHVDEAVSDLFDRLNKRVMPVPKVEKVFYRVFSENYSLLKEFVVMPRRNNILEEKWMAILQSLQDKDVEWRSHWMIPDEILYQCGDLDWVPLLEIQRAIGYAPLLGDNYKKNVREISNAWNQTRRMKRFAVNPMITPEYDWWWRKRKLEAEKMRKRKNKAEEDLDSLKIDYKKLRLSIRTARLGKTLDRNSAIELKTSLNNIKVLKGKIEELKAIRDRDHIMGEAVTQVREVDDHLQILAVQADMLSLKYEPDRGRELAWLLRKDKALSIKARVSVTIRPQPYQAGTSAPINYPIGSGFNLEDNPTNPVVPDLDRARVEAMKNDDYLCGVDAKDLSLVLDLDSLVRSVAKWYNQLSHAKINLWKDLAQAFMKQYSHVTDMTPDRITL</sequence>
<dbReference type="EMBL" id="JABFAC010250750">
    <property type="protein sequence ID" value="MBA0638537.1"/>
    <property type="molecule type" value="Genomic_DNA"/>
</dbReference>
<name>A0A7J8TK09_GOSDV</name>
<keyword evidence="4" id="KW-1185">Reference proteome</keyword>
<feature type="domain" description="DUF7745" evidence="2">
    <location>
        <begin position="72"/>
        <end position="223"/>
    </location>
</feature>
<accession>A0A7J8TK09</accession>
<evidence type="ECO:0000313" key="3">
    <source>
        <dbReference type="EMBL" id="MBA0638537.1"/>
    </source>
</evidence>
<evidence type="ECO:0000256" key="1">
    <source>
        <dbReference type="SAM" id="Coils"/>
    </source>
</evidence>
<keyword evidence="1" id="KW-0175">Coiled coil</keyword>
<dbReference type="InterPro" id="IPR056647">
    <property type="entry name" value="DUF7745"/>
</dbReference>
<dbReference type="Pfam" id="PF24924">
    <property type="entry name" value="DUF7745"/>
    <property type="match status" value="1"/>
</dbReference>
<gene>
    <name evidence="3" type="ORF">Godav_025035</name>
</gene>
<reference evidence="3 4" key="1">
    <citation type="journal article" date="2019" name="Genome Biol. Evol.">
        <title>Insights into the evolution of the New World diploid cottons (Gossypium, subgenus Houzingenia) based on genome sequencing.</title>
        <authorList>
            <person name="Grover C.E."/>
            <person name="Arick M.A. 2nd"/>
            <person name="Thrash A."/>
            <person name="Conover J.L."/>
            <person name="Sanders W.S."/>
            <person name="Peterson D.G."/>
            <person name="Frelichowski J.E."/>
            <person name="Scheffler J.A."/>
            <person name="Scheffler B.E."/>
            <person name="Wendel J.F."/>
        </authorList>
    </citation>
    <scope>NUCLEOTIDE SEQUENCE [LARGE SCALE GENOMIC DNA]</scope>
    <source>
        <strain evidence="3">27</strain>
        <tissue evidence="3">Leaf</tissue>
    </source>
</reference>
<organism evidence="3 4">
    <name type="scientific">Gossypium davidsonii</name>
    <name type="common">Davidson's cotton</name>
    <name type="synonym">Gossypium klotzschianum subsp. davidsonii</name>
    <dbReference type="NCBI Taxonomy" id="34287"/>
    <lineage>
        <taxon>Eukaryota</taxon>
        <taxon>Viridiplantae</taxon>
        <taxon>Streptophyta</taxon>
        <taxon>Embryophyta</taxon>
        <taxon>Tracheophyta</taxon>
        <taxon>Spermatophyta</taxon>
        <taxon>Magnoliopsida</taxon>
        <taxon>eudicotyledons</taxon>
        <taxon>Gunneridae</taxon>
        <taxon>Pentapetalae</taxon>
        <taxon>rosids</taxon>
        <taxon>malvids</taxon>
        <taxon>Malvales</taxon>
        <taxon>Malvaceae</taxon>
        <taxon>Malvoideae</taxon>
        <taxon>Gossypium</taxon>
    </lineage>
</organism>
<proteinExistence type="predicted"/>
<dbReference type="Proteomes" id="UP000593561">
    <property type="component" value="Unassembled WGS sequence"/>
</dbReference>
<dbReference type="PANTHER" id="PTHR48200:SF1">
    <property type="entry name" value="AMINOTRANSFERASE-LIKE PLANT MOBILE DOMAIN-CONTAINING PROTEIN"/>
    <property type="match status" value="1"/>
</dbReference>